<sequence length="59" mass="6778">MRSCFGMVSIDEKTDLEYDEEIPFSSSSATSKMEALDFEMIHLHSGQNWQTHGFQDIYG</sequence>
<reference evidence="1" key="1">
    <citation type="journal article" date="2019" name="Science">
        <title>Mutation of a bHLH transcription factor allowed almond domestication.</title>
        <authorList>
            <person name="Sanchez-Perez R."/>
            <person name="Pavan S."/>
            <person name="Mazzeo R."/>
            <person name="Moldovan C."/>
            <person name="Aiese Cigliano R."/>
            <person name="Del Cueto J."/>
            <person name="Ricciardi F."/>
            <person name="Lotti C."/>
            <person name="Ricciardi L."/>
            <person name="Dicenta F."/>
            <person name="Lopez-Marques R.L."/>
            <person name="Lindberg Moller B."/>
        </authorList>
    </citation>
    <scope>NUCLEOTIDE SEQUENCE</scope>
</reference>
<organism evidence="1">
    <name type="scientific">Prunus dulcis</name>
    <name type="common">Almond</name>
    <name type="synonym">Amygdalus dulcis</name>
    <dbReference type="NCBI Taxonomy" id="3755"/>
    <lineage>
        <taxon>Eukaryota</taxon>
        <taxon>Viridiplantae</taxon>
        <taxon>Streptophyta</taxon>
        <taxon>Embryophyta</taxon>
        <taxon>Tracheophyta</taxon>
        <taxon>Spermatophyta</taxon>
        <taxon>Magnoliopsida</taxon>
        <taxon>eudicotyledons</taxon>
        <taxon>Gunneridae</taxon>
        <taxon>Pentapetalae</taxon>
        <taxon>rosids</taxon>
        <taxon>fabids</taxon>
        <taxon>Rosales</taxon>
        <taxon>Rosaceae</taxon>
        <taxon>Amygdaloideae</taxon>
        <taxon>Amygdaleae</taxon>
        <taxon>Prunus</taxon>
    </lineage>
</organism>
<gene>
    <name evidence="1" type="ORF">Prudu_009518</name>
</gene>
<name>A0A4Y1R6N2_PRUDU</name>
<dbReference type="EMBL" id="AP019299">
    <property type="protein sequence ID" value="BBG99734.1"/>
    <property type="molecule type" value="Genomic_DNA"/>
</dbReference>
<evidence type="ECO:0000313" key="1">
    <source>
        <dbReference type="EMBL" id="BBG99734.1"/>
    </source>
</evidence>
<proteinExistence type="predicted"/>
<accession>A0A4Y1R6N2</accession>
<dbReference type="AlphaFoldDB" id="A0A4Y1R6N2"/>
<protein>
    <submittedName>
        <fullName evidence="1">Cation exchanger 2</fullName>
    </submittedName>
</protein>